<evidence type="ECO:0000256" key="2">
    <source>
        <dbReference type="SAM" id="SignalP"/>
    </source>
</evidence>
<comment type="caution">
    <text evidence="3">The sequence shown here is derived from an EMBL/GenBank/DDBJ whole genome shotgun (WGS) entry which is preliminary data.</text>
</comment>
<accession>A0AAV5DVX0</accession>
<reference evidence="3" key="2">
    <citation type="submission" date="2021-12" db="EMBL/GenBank/DDBJ databases">
        <title>Resequencing data analysis of finger millet.</title>
        <authorList>
            <person name="Hatakeyama M."/>
            <person name="Aluri S."/>
            <person name="Balachadran M.T."/>
            <person name="Sivarajan S.R."/>
            <person name="Poveda L."/>
            <person name="Shimizu-Inatsugi R."/>
            <person name="Schlapbach R."/>
            <person name="Sreeman S.M."/>
            <person name="Shimizu K.K."/>
        </authorList>
    </citation>
    <scope>NUCLEOTIDE SEQUENCE</scope>
</reference>
<dbReference type="Pfam" id="PF06830">
    <property type="entry name" value="Root_cap"/>
    <property type="match status" value="1"/>
</dbReference>
<dbReference type="PRINTS" id="PR01217">
    <property type="entry name" value="PRICHEXTENSN"/>
</dbReference>
<feature type="chain" id="PRO_5043932644" evidence="2">
    <location>
        <begin position="26"/>
        <end position="536"/>
    </location>
</feature>
<dbReference type="EMBL" id="BQKI01000071">
    <property type="protein sequence ID" value="GJN15148.1"/>
    <property type="molecule type" value="Genomic_DNA"/>
</dbReference>
<gene>
    <name evidence="3" type="primary">gb02041</name>
    <name evidence="3" type="ORF">PR202_gb02041</name>
</gene>
<dbReference type="Proteomes" id="UP001054889">
    <property type="component" value="Unassembled WGS sequence"/>
</dbReference>
<dbReference type="PANTHER" id="PTHR31656">
    <property type="entry name" value="ROOT CAP DOMAIN-CONTAINING PROTEIN"/>
    <property type="match status" value="1"/>
</dbReference>
<keyword evidence="4" id="KW-1185">Reference proteome</keyword>
<sequence length="536" mass="56001">MAAPAKCWALLLLLALALLAPAALAAGNGNNGNGNGNNGNGNKDNDNNGNGNKDDKDNDKDKDKDNNKKSPPPPPRTQSPPPPYHASPPPPRTPPPTSTYPPPPTVSSPPPPLPASPPPPVVTPSPPLPSSPPPPVTSSPPPPVPASSPPPPVVSSPPPPVPESSPPPPPVPESSPPPVITSSPPPPSTPSPVPVPPSPNTDVVICTNTTAYPTCTAPSTCPRRCKQSCHMDCATCKAVCGKCLVLDEKACHFSRTCATANVLCVDDDADCNLPGAVCEDPRFIGGDGNTFYFHGSRDRDFCLLSDATLHINAHFIGSHVPGQKRDPTWVQAIAVQFSGHHRLYVGARKTAVWDDESDRLTIVFDGEAVHVPNLANARWEAPVSSASPSLTVTRTNKAANGVVVELDGVFKITANAVPITEEDSRTHSYGVTADDCLAHLDLAFKFHALTDDVHGVLGQTYRSSYVNRMDVTKKMPVMGGERDFVASGLFAADCAVARYGNGGNNADVMRVGSGYELVTGVECSTGLSGVGVVCKK</sequence>
<evidence type="ECO:0000256" key="1">
    <source>
        <dbReference type="SAM" id="MobiDB-lite"/>
    </source>
</evidence>
<evidence type="ECO:0000313" key="4">
    <source>
        <dbReference type="Proteomes" id="UP001054889"/>
    </source>
</evidence>
<proteinExistence type="predicted"/>
<name>A0AAV5DVX0_ELECO</name>
<dbReference type="AlphaFoldDB" id="A0AAV5DVX0"/>
<feature type="signal peptide" evidence="2">
    <location>
        <begin position="1"/>
        <end position="25"/>
    </location>
</feature>
<reference evidence="3" key="1">
    <citation type="journal article" date="2018" name="DNA Res.">
        <title>Multiple hybrid de novo genome assembly of finger millet, an orphan allotetraploid crop.</title>
        <authorList>
            <person name="Hatakeyama M."/>
            <person name="Aluri S."/>
            <person name="Balachadran M.T."/>
            <person name="Sivarajan S.R."/>
            <person name="Patrignani A."/>
            <person name="Gruter S."/>
            <person name="Poveda L."/>
            <person name="Shimizu-Inatsugi R."/>
            <person name="Baeten J."/>
            <person name="Francoijs K.J."/>
            <person name="Nataraja K.N."/>
            <person name="Reddy Y.A.N."/>
            <person name="Phadnis S."/>
            <person name="Ravikumar R.L."/>
            <person name="Schlapbach R."/>
            <person name="Sreeman S.M."/>
            <person name="Shimizu K.K."/>
        </authorList>
    </citation>
    <scope>NUCLEOTIDE SEQUENCE</scope>
</reference>
<protein>
    <submittedName>
        <fullName evidence="3">Uncharacterized protein</fullName>
    </submittedName>
</protein>
<feature type="compositionally biased region" description="Gly residues" evidence="1">
    <location>
        <begin position="30"/>
        <end position="39"/>
    </location>
</feature>
<dbReference type="InterPro" id="IPR009646">
    <property type="entry name" value="Root_cap"/>
</dbReference>
<evidence type="ECO:0000313" key="3">
    <source>
        <dbReference type="EMBL" id="GJN15148.1"/>
    </source>
</evidence>
<organism evidence="3 4">
    <name type="scientific">Eleusine coracana subsp. coracana</name>
    <dbReference type="NCBI Taxonomy" id="191504"/>
    <lineage>
        <taxon>Eukaryota</taxon>
        <taxon>Viridiplantae</taxon>
        <taxon>Streptophyta</taxon>
        <taxon>Embryophyta</taxon>
        <taxon>Tracheophyta</taxon>
        <taxon>Spermatophyta</taxon>
        <taxon>Magnoliopsida</taxon>
        <taxon>Liliopsida</taxon>
        <taxon>Poales</taxon>
        <taxon>Poaceae</taxon>
        <taxon>PACMAD clade</taxon>
        <taxon>Chloridoideae</taxon>
        <taxon>Cynodonteae</taxon>
        <taxon>Eleusininae</taxon>
        <taxon>Eleusine</taxon>
    </lineage>
</organism>
<keyword evidence="2" id="KW-0732">Signal</keyword>
<feature type="region of interest" description="Disordered" evidence="1">
    <location>
        <begin position="30"/>
        <end position="196"/>
    </location>
</feature>
<feature type="compositionally biased region" description="Pro residues" evidence="1">
    <location>
        <begin position="70"/>
        <end position="196"/>
    </location>
</feature>
<feature type="compositionally biased region" description="Basic and acidic residues" evidence="1">
    <location>
        <begin position="52"/>
        <end position="68"/>
    </location>
</feature>